<name>A0A9I9E4S2_CUCME</name>
<protein>
    <submittedName>
        <fullName evidence="1">Uncharacterized protein</fullName>
    </submittedName>
</protein>
<proteinExistence type="predicted"/>
<accession>A0A9I9E4S2</accession>
<reference evidence="1" key="1">
    <citation type="submission" date="2023-03" db="UniProtKB">
        <authorList>
            <consortium name="EnsemblPlants"/>
        </authorList>
    </citation>
    <scope>IDENTIFICATION</scope>
</reference>
<organism evidence="1">
    <name type="scientific">Cucumis melo</name>
    <name type="common">Muskmelon</name>
    <dbReference type="NCBI Taxonomy" id="3656"/>
    <lineage>
        <taxon>Eukaryota</taxon>
        <taxon>Viridiplantae</taxon>
        <taxon>Streptophyta</taxon>
        <taxon>Embryophyta</taxon>
        <taxon>Tracheophyta</taxon>
        <taxon>Spermatophyta</taxon>
        <taxon>Magnoliopsida</taxon>
        <taxon>eudicotyledons</taxon>
        <taxon>Gunneridae</taxon>
        <taxon>Pentapetalae</taxon>
        <taxon>rosids</taxon>
        <taxon>fabids</taxon>
        <taxon>Cucurbitales</taxon>
        <taxon>Cucurbitaceae</taxon>
        <taxon>Benincaseae</taxon>
        <taxon>Cucumis</taxon>
    </lineage>
</organism>
<dbReference type="EnsemblPlants" id="MELO3C028720.2.1">
    <property type="protein sequence ID" value="MELO3C028720.2.1"/>
    <property type="gene ID" value="MELO3C028720.2"/>
</dbReference>
<dbReference type="AlphaFoldDB" id="A0A9I9E4S2"/>
<dbReference type="Gramene" id="MELO3C028720.2.1">
    <property type="protein sequence ID" value="MELO3C028720.2.1"/>
    <property type="gene ID" value="MELO3C028720.2"/>
</dbReference>
<evidence type="ECO:0000313" key="1">
    <source>
        <dbReference type="EnsemblPlants" id="MELO3C028720.2.1"/>
    </source>
</evidence>
<sequence>MCLKVGLTMVLKPLEVDLAIRGRCWSFDISGKGLFLAAFDGVRRWS</sequence>